<organism evidence="2 3">
    <name type="scientific">Beijerinckia indica subsp. indica (strain ATCC 9039 / DSM 1715 / NCIMB 8712)</name>
    <dbReference type="NCBI Taxonomy" id="395963"/>
    <lineage>
        <taxon>Bacteria</taxon>
        <taxon>Pseudomonadati</taxon>
        <taxon>Pseudomonadota</taxon>
        <taxon>Alphaproteobacteria</taxon>
        <taxon>Hyphomicrobiales</taxon>
        <taxon>Beijerinckiaceae</taxon>
        <taxon>Beijerinckia</taxon>
    </lineage>
</organism>
<reference evidence="3" key="1">
    <citation type="submission" date="2008-03" db="EMBL/GenBank/DDBJ databases">
        <title>Complete sequence of chromosome of Beijerinckia indica subsp. indica ATCC 9039.</title>
        <authorList>
            <consortium name="US DOE Joint Genome Institute"/>
            <person name="Copeland A."/>
            <person name="Lucas S."/>
            <person name="Lapidus A."/>
            <person name="Glavina del Rio T."/>
            <person name="Dalin E."/>
            <person name="Tice H."/>
            <person name="Bruce D."/>
            <person name="Goodwin L."/>
            <person name="Pitluck S."/>
            <person name="LaButti K."/>
            <person name="Schmutz J."/>
            <person name="Larimer F."/>
            <person name="Land M."/>
            <person name="Hauser L."/>
            <person name="Kyrpides N."/>
            <person name="Mikhailova N."/>
            <person name="Dunfield P.F."/>
            <person name="Dedysh S.N."/>
            <person name="Liesack W."/>
            <person name="Saw J.H."/>
            <person name="Alam M."/>
            <person name="Chen Y."/>
            <person name="Murrell J.C."/>
            <person name="Richardson P."/>
        </authorList>
    </citation>
    <scope>NUCLEOTIDE SEQUENCE [LARGE SCALE GENOMIC DNA]</scope>
    <source>
        <strain evidence="3">ATCC 9039 / DSM 1715 / NCIMB 8712</strain>
    </source>
</reference>
<reference evidence="2 3" key="2">
    <citation type="journal article" date="2010" name="J. Bacteriol.">
        <title>Complete genome sequence of Beijerinckia indica subsp. indica.</title>
        <authorList>
            <person name="Tamas I."/>
            <person name="Dedysh S.N."/>
            <person name="Liesack W."/>
            <person name="Stott M.B."/>
            <person name="Alam M."/>
            <person name="Murrell J.C."/>
            <person name="Dunfield P.F."/>
        </authorList>
    </citation>
    <scope>NUCLEOTIDE SEQUENCE [LARGE SCALE GENOMIC DNA]</scope>
    <source>
        <strain evidence="3">ATCC 9039 / DSM 1715 / NCIMB 8712</strain>
    </source>
</reference>
<name>B2IKR0_BEII9</name>
<gene>
    <name evidence="2" type="ordered locus">Bind_1462</name>
</gene>
<dbReference type="HOGENOM" id="CLU_1529673_0_0_5"/>
<accession>B2IKR0</accession>
<evidence type="ECO:0000313" key="2">
    <source>
        <dbReference type="EMBL" id="ACB95099.1"/>
    </source>
</evidence>
<sequence length="175" mass="19547">MNLTEEISAARERKSLNGSHERMEFTNKRLALGAGTFLSKMRADRSGQDKLHLADERRILAMLSTAYEQPVDPYALTKIRRAVELWNGGEKALGTIHLAFVRLPPCTARASLRLFAAEQLMESGLAPETLMKCQGFDTAPLFLKYRPDQPRDDHGRWTSDASAGSETGLQEGRSR</sequence>
<protein>
    <submittedName>
        <fullName evidence="2">Uncharacterized protein</fullName>
    </submittedName>
</protein>
<feature type="region of interest" description="Disordered" evidence="1">
    <location>
        <begin position="1"/>
        <end position="20"/>
    </location>
</feature>
<feature type="compositionally biased region" description="Basic and acidic residues" evidence="1">
    <location>
        <begin position="8"/>
        <end position="20"/>
    </location>
</feature>
<dbReference type="KEGG" id="bid:Bind_1462"/>
<dbReference type="EMBL" id="CP001016">
    <property type="protein sequence ID" value="ACB95099.1"/>
    <property type="molecule type" value="Genomic_DNA"/>
</dbReference>
<feature type="compositionally biased region" description="Polar residues" evidence="1">
    <location>
        <begin position="159"/>
        <end position="168"/>
    </location>
</feature>
<dbReference type="eggNOG" id="ENOG5033CGH">
    <property type="taxonomic scope" value="Bacteria"/>
</dbReference>
<dbReference type="Proteomes" id="UP000001695">
    <property type="component" value="Chromosome"/>
</dbReference>
<proteinExistence type="predicted"/>
<dbReference type="STRING" id="395963.Bind_1462"/>
<keyword evidence="3" id="KW-1185">Reference proteome</keyword>
<evidence type="ECO:0000313" key="3">
    <source>
        <dbReference type="Proteomes" id="UP000001695"/>
    </source>
</evidence>
<dbReference type="AlphaFoldDB" id="B2IKR0"/>
<feature type="region of interest" description="Disordered" evidence="1">
    <location>
        <begin position="150"/>
        <end position="175"/>
    </location>
</feature>
<evidence type="ECO:0000256" key="1">
    <source>
        <dbReference type="SAM" id="MobiDB-lite"/>
    </source>
</evidence>